<evidence type="ECO:0000256" key="14">
    <source>
        <dbReference type="ARBA" id="ARBA00023221"/>
    </source>
</evidence>
<dbReference type="GO" id="GO:0004496">
    <property type="term" value="F:mevalonate kinase activity"/>
    <property type="evidence" value="ECO:0007669"/>
    <property type="project" value="UniProtKB-EC"/>
</dbReference>
<dbReference type="SUPFAM" id="SSF55060">
    <property type="entry name" value="GHMP Kinase, C-terminal domain"/>
    <property type="match status" value="1"/>
</dbReference>
<keyword evidence="8 17" id="KW-0418">Kinase</keyword>
<sequence length="442" mass="48245">MAFRQRQIRAVPSATTMLPAFVVSAPGKVILFGEHSVVHGEVESLKLDRTITLRFPGIHLVHSFCIDDLPWRVLQPGLSKNRHESRVTRLDSDLVSALQSFLAAISVGQPQDIRQVHHTSVLAFLYLYLSLASPSFPGCTYTVRSTIPIGAGLGSSASFSVCLAAALLIQWQTTQKGLLPCDTCPQVEHINNWAFVSELCIHSKPSGVDNTVVTHGKTVVFQQTDSSKPPSVRPLENFPQLPLLIVDTQQEKSTPYQIAKVDMLKRGHPRLVESILGAMGKTTSNAVKLMVAADFNQDGEESVQMLGDLFAINHGLLLALGVSHPRLERIRELVDSEGIGWTKLTGAGGGGCSITLKRLGVRPEKLSRLDKQLQMGGFLKYETTLHDQGVGVLYPAMPRKETEKAASNEILEVGGTEYLEKLMGVHGDGGQRAGWMFWGARV</sequence>
<dbReference type="EC" id="2.7.1.36" evidence="3 17"/>
<evidence type="ECO:0000256" key="16">
    <source>
        <dbReference type="ARBA" id="ARBA00029438"/>
    </source>
</evidence>
<evidence type="ECO:0000256" key="7">
    <source>
        <dbReference type="ARBA" id="ARBA00022741"/>
    </source>
</evidence>
<evidence type="ECO:0000256" key="3">
    <source>
        <dbReference type="ARBA" id="ARBA00012103"/>
    </source>
</evidence>
<evidence type="ECO:0000256" key="12">
    <source>
        <dbReference type="ARBA" id="ARBA00023098"/>
    </source>
</evidence>
<comment type="function">
    <text evidence="17">Mevalonate kinase; part of the second module of ergosterol biosynthesis pathway that includes the middle steps of the pathway. The second module is carried out in the vacuole and involves the formation of farnesyl diphosphate, which is also an important intermediate in the biosynthesis of ubiquinone, dolichol, heme and prenylated proteins.</text>
</comment>
<keyword evidence="4 17" id="KW-0963">Cytoplasm</keyword>
<comment type="subcellular location">
    <subcellularLocation>
        <location evidence="1 17">Cytoplasm</location>
    </subcellularLocation>
</comment>
<reference evidence="20 21" key="2">
    <citation type="journal article" date="2017" name="Sci. Rep.">
        <title>Ant-infecting Ophiocordyceps genomes reveal a high diversity of potential behavioral manipulation genes and a possible major role for enterotoxins.</title>
        <authorList>
            <person name="de Bekker C."/>
            <person name="Ohm R.A."/>
            <person name="Evans H.C."/>
            <person name="Brachmann A."/>
            <person name="Hughes D.P."/>
        </authorList>
    </citation>
    <scope>NUCLEOTIDE SEQUENCE [LARGE SCALE GENOMIC DNA]</scope>
    <source>
        <strain evidence="20 21">SC16a</strain>
    </source>
</reference>
<evidence type="ECO:0000256" key="11">
    <source>
        <dbReference type="ARBA" id="ARBA00023011"/>
    </source>
</evidence>
<evidence type="ECO:0000256" key="9">
    <source>
        <dbReference type="ARBA" id="ARBA00022840"/>
    </source>
</evidence>
<keyword evidence="13 17" id="KW-1207">Sterol metabolism</keyword>
<dbReference type="InterPro" id="IPR006204">
    <property type="entry name" value="GHMP_kinase_N_dom"/>
</dbReference>
<dbReference type="EMBL" id="LAZP02000037">
    <property type="protein sequence ID" value="PFH62199.1"/>
    <property type="molecule type" value="Genomic_DNA"/>
</dbReference>
<evidence type="ECO:0000256" key="2">
    <source>
        <dbReference type="ARBA" id="ARBA00006495"/>
    </source>
</evidence>
<reference evidence="20 21" key="1">
    <citation type="journal article" date="2015" name="BMC Genomics">
        <title>Gene expression during zombie ant biting behavior reflects the complexity underlying fungal parasitic behavioral manipulation.</title>
        <authorList>
            <person name="de Bekker C."/>
            <person name="Ohm R.A."/>
            <person name="Loreto R.G."/>
            <person name="Sebastian A."/>
            <person name="Albert I."/>
            <person name="Merrow M."/>
            <person name="Brachmann A."/>
            <person name="Hughes D.P."/>
        </authorList>
    </citation>
    <scope>NUCLEOTIDE SEQUENCE [LARGE SCALE GENOMIC DNA]</scope>
    <source>
        <strain evidence="20 21">SC16a</strain>
    </source>
</reference>
<evidence type="ECO:0000259" key="19">
    <source>
        <dbReference type="Pfam" id="PF08544"/>
    </source>
</evidence>
<dbReference type="SUPFAM" id="SSF54211">
    <property type="entry name" value="Ribosomal protein S5 domain 2-like"/>
    <property type="match status" value="1"/>
</dbReference>
<keyword evidence="17" id="KW-0752">Steroid biosynthesis</keyword>
<dbReference type="InterPro" id="IPR006203">
    <property type="entry name" value="GHMP_knse_ATP-bd_CS"/>
</dbReference>
<evidence type="ECO:0000256" key="13">
    <source>
        <dbReference type="ARBA" id="ARBA00023166"/>
    </source>
</evidence>
<dbReference type="OrthoDB" id="1652964at2759"/>
<evidence type="ECO:0000256" key="8">
    <source>
        <dbReference type="ARBA" id="ARBA00022777"/>
    </source>
</evidence>
<dbReference type="GO" id="GO:0019287">
    <property type="term" value="P:isopentenyl diphosphate biosynthetic process, mevalonate pathway"/>
    <property type="evidence" value="ECO:0007669"/>
    <property type="project" value="UniProtKB-UniPathway"/>
</dbReference>
<dbReference type="InterPro" id="IPR014721">
    <property type="entry name" value="Ribsml_uS5_D2-typ_fold_subgr"/>
</dbReference>
<evidence type="ECO:0000256" key="10">
    <source>
        <dbReference type="ARBA" id="ARBA00022842"/>
    </source>
</evidence>
<keyword evidence="12 17" id="KW-0443">Lipid metabolism</keyword>
<gene>
    <name evidence="20" type="ORF">XA68_14606</name>
</gene>
<comment type="pathway">
    <text evidence="16 17">Isoprenoid biosynthesis; isopentenyl diphosphate biosynthesis via mevalonate pathway; isopentenyl diphosphate from (R)-mevalonate: step 1/3.</text>
</comment>
<dbReference type="GO" id="GO:0005829">
    <property type="term" value="C:cytosol"/>
    <property type="evidence" value="ECO:0007669"/>
    <property type="project" value="TreeGrafter"/>
</dbReference>
<feature type="domain" description="GHMP kinase N-terminal" evidence="18">
    <location>
        <begin position="133"/>
        <end position="214"/>
    </location>
</feature>
<feature type="domain" description="GHMP kinase C-terminal" evidence="19">
    <location>
        <begin position="302"/>
        <end position="356"/>
    </location>
</feature>
<dbReference type="AlphaFoldDB" id="A0A2A9PLF7"/>
<dbReference type="STRING" id="268505.A0A2A9PLF7"/>
<keyword evidence="6 17" id="KW-0808">Transferase</keyword>
<dbReference type="GO" id="GO:0006696">
    <property type="term" value="P:ergosterol biosynthetic process"/>
    <property type="evidence" value="ECO:0007669"/>
    <property type="project" value="TreeGrafter"/>
</dbReference>
<dbReference type="InterPro" id="IPR006205">
    <property type="entry name" value="Mev_gal_kin"/>
</dbReference>
<dbReference type="Proteomes" id="UP000037136">
    <property type="component" value="Unassembled WGS sequence"/>
</dbReference>
<evidence type="ECO:0000256" key="5">
    <source>
        <dbReference type="ARBA" id="ARBA00022516"/>
    </source>
</evidence>
<evidence type="ECO:0000256" key="1">
    <source>
        <dbReference type="ARBA" id="ARBA00004496"/>
    </source>
</evidence>
<dbReference type="NCBIfam" id="TIGR00549">
    <property type="entry name" value="mevalon_kin"/>
    <property type="match status" value="1"/>
</dbReference>
<keyword evidence="14 17" id="KW-0753">Steroid metabolism</keyword>
<evidence type="ECO:0000313" key="21">
    <source>
        <dbReference type="Proteomes" id="UP000037136"/>
    </source>
</evidence>
<keyword evidence="9 17" id="KW-0067">ATP-binding</keyword>
<dbReference type="UniPathway" id="UPA00057">
    <property type="reaction ID" value="UER00098"/>
</dbReference>
<dbReference type="Gene3D" id="3.30.230.10">
    <property type="match status" value="1"/>
</dbReference>
<dbReference type="InterPro" id="IPR013750">
    <property type="entry name" value="GHMP_kinase_C_dom"/>
</dbReference>
<comment type="catalytic activity">
    <reaction evidence="15">
        <text>(R)-mevalonate + ATP = (R)-5-phosphomevalonate + ADP + H(+)</text>
        <dbReference type="Rhea" id="RHEA:17065"/>
        <dbReference type="ChEBI" id="CHEBI:15378"/>
        <dbReference type="ChEBI" id="CHEBI:30616"/>
        <dbReference type="ChEBI" id="CHEBI:36464"/>
        <dbReference type="ChEBI" id="CHEBI:58146"/>
        <dbReference type="ChEBI" id="CHEBI:456216"/>
        <dbReference type="EC" id="2.7.1.36"/>
    </reaction>
    <physiologicalReaction direction="left-to-right" evidence="15">
        <dbReference type="Rhea" id="RHEA:17066"/>
    </physiologicalReaction>
</comment>
<comment type="caution">
    <text evidence="20">The sequence shown here is derived from an EMBL/GenBank/DDBJ whole genome shotgun (WGS) entry which is preliminary data.</text>
</comment>
<evidence type="ECO:0000256" key="4">
    <source>
        <dbReference type="ARBA" id="ARBA00022490"/>
    </source>
</evidence>
<evidence type="ECO:0000313" key="20">
    <source>
        <dbReference type="EMBL" id="PFH62199.1"/>
    </source>
</evidence>
<keyword evidence="11 17" id="KW-0756">Sterol biosynthesis</keyword>
<evidence type="ECO:0000256" key="17">
    <source>
        <dbReference type="RuleBase" id="RU363087"/>
    </source>
</evidence>
<keyword evidence="21" id="KW-1185">Reference proteome</keyword>
<dbReference type="PROSITE" id="PS00627">
    <property type="entry name" value="GHMP_KINASES_ATP"/>
    <property type="match status" value="1"/>
</dbReference>
<dbReference type="PANTHER" id="PTHR43290:SF2">
    <property type="entry name" value="MEVALONATE KINASE"/>
    <property type="match status" value="1"/>
</dbReference>
<dbReference type="PANTHER" id="PTHR43290">
    <property type="entry name" value="MEVALONATE KINASE"/>
    <property type="match status" value="1"/>
</dbReference>
<accession>A0A2A9PLF7</accession>
<evidence type="ECO:0000256" key="15">
    <source>
        <dbReference type="ARBA" id="ARBA00029310"/>
    </source>
</evidence>
<protein>
    <recommendedName>
        <fullName evidence="3 17">Mevalonate kinase</fullName>
        <shortName evidence="17">MK</shortName>
        <ecNumber evidence="3 17">2.7.1.36</ecNumber>
    </recommendedName>
</protein>
<dbReference type="PRINTS" id="PR00959">
    <property type="entry name" value="MEVGALKINASE"/>
</dbReference>
<proteinExistence type="inferred from homology"/>
<name>A0A2A9PLF7_OPHUN</name>
<organism evidence="20 21">
    <name type="scientific">Ophiocordyceps unilateralis</name>
    <name type="common">Zombie-ant fungus</name>
    <name type="synonym">Torrubia unilateralis</name>
    <dbReference type="NCBI Taxonomy" id="268505"/>
    <lineage>
        <taxon>Eukaryota</taxon>
        <taxon>Fungi</taxon>
        <taxon>Dikarya</taxon>
        <taxon>Ascomycota</taxon>
        <taxon>Pezizomycotina</taxon>
        <taxon>Sordariomycetes</taxon>
        <taxon>Hypocreomycetidae</taxon>
        <taxon>Hypocreales</taxon>
        <taxon>Ophiocordycipitaceae</taxon>
        <taxon>Ophiocordyceps</taxon>
    </lineage>
</organism>
<keyword evidence="7 17" id="KW-0547">Nucleotide-binding</keyword>
<keyword evidence="10" id="KW-0460">Magnesium</keyword>
<dbReference type="Pfam" id="PF00288">
    <property type="entry name" value="GHMP_kinases_N"/>
    <property type="match status" value="1"/>
</dbReference>
<dbReference type="InterPro" id="IPR020568">
    <property type="entry name" value="Ribosomal_Su5_D2-typ_SF"/>
</dbReference>
<comment type="similarity">
    <text evidence="2 17">Belongs to the GHMP kinase family. Mevalonate kinase subfamily.</text>
</comment>
<dbReference type="InterPro" id="IPR036554">
    <property type="entry name" value="GHMP_kinase_C_sf"/>
</dbReference>
<dbReference type="Pfam" id="PF08544">
    <property type="entry name" value="GHMP_kinases_C"/>
    <property type="match status" value="1"/>
</dbReference>
<keyword evidence="5 17" id="KW-0444">Lipid biosynthesis</keyword>
<dbReference type="Gene3D" id="3.30.70.890">
    <property type="entry name" value="GHMP kinase, C-terminal domain"/>
    <property type="match status" value="1"/>
</dbReference>
<evidence type="ECO:0000259" key="18">
    <source>
        <dbReference type="Pfam" id="PF00288"/>
    </source>
</evidence>
<evidence type="ECO:0000256" key="6">
    <source>
        <dbReference type="ARBA" id="ARBA00022679"/>
    </source>
</evidence>
<dbReference type="GO" id="GO:0005524">
    <property type="term" value="F:ATP binding"/>
    <property type="evidence" value="ECO:0007669"/>
    <property type="project" value="UniProtKB-KW"/>
</dbReference>